<gene>
    <name evidence="3" type="ORF">EDC38_2154</name>
</gene>
<keyword evidence="4" id="KW-1185">Reference proteome</keyword>
<feature type="region of interest" description="Disordered" evidence="1">
    <location>
        <begin position="182"/>
        <end position="211"/>
    </location>
</feature>
<protein>
    <submittedName>
        <fullName evidence="3">Tetratricopeptide repeat protein</fullName>
    </submittedName>
</protein>
<feature type="chain" id="PRO_5018227238" evidence="2">
    <location>
        <begin position="20"/>
        <end position="211"/>
    </location>
</feature>
<dbReference type="OrthoDB" id="9812424at2"/>
<dbReference type="RefSeq" id="WP_123638509.1">
    <property type="nucleotide sequence ID" value="NZ_RJUK01000001.1"/>
</dbReference>
<evidence type="ECO:0000313" key="4">
    <source>
        <dbReference type="Proteomes" id="UP000273643"/>
    </source>
</evidence>
<dbReference type="EMBL" id="RJUK01000001">
    <property type="protein sequence ID" value="ROQ21530.1"/>
    <property type="molecule type" value="Genomic_DNA"/>
</dbReference>
<reference evidence="3 4" key="1">
    <citation type="submission" date="2018-11" db="EMBL/GenBank/DDBJ databases">
        <title>Genomic Encyclopedia of Type Strains, Phase IV (KMG-IV): sequencing the most valuable type-strain genomes for metagenomic binning, comparative biology and taxonomic classification.</title>
        <authorList>
            <person name="Goeker M."/>
        </authorList>
    </citation>
    <scope>NUCLEOTIDE SEQUENCE [LARGE SCALE GENOMIC DNA]</scope>
    <source>
        <strain evidence="3 4">DSM 16974</strain>
    </source>
</reference>
<keyword evidence="2" id="KW-0732">Signal</keyword>
<proteinExistence type="predicted"/>
<dbReference type="Pfam" id="PF13181">
    <property type="entry name" value="TPR_8"/>
    <property type="match status" value="1"/>
</dbReference>
<dbReference type="InterPro" id="IPR011990">
    <property type="entry name" value="TPR-like_helical_dom_sf"/>
</dbReference>
<accession>A0A3N1P495</accession>
<feature type="compositionally biased region" description="Basic and acidic residues" evidence="1">
    <location>
        <begin position="185"/>
        <end position="205"/>
    </location>
</feature>
<dbReference type="SUPFAM" id="SSF48452">
    <property type="entry name" value="TPR-like"/>
    <property type="match status" value="1"/>
</dbReference>
<evidence type="ECO:0000256" key="1">
    <source>
        <dbReference type="SAM" id="MobiDB-lite"/>
    </source>
</evidence>
<dbReference type="AlphaFoldDB" id="A0A3N1P495"/>
<name>A0A3N1P495_9GAMM</name>
<comment type="caution">
    <text evidence="3">The sequence shown here is derived from an EMBL/GenBank/DDBJ whole genome shotgun (WGS) entry which is preliminary data.</text>
</comment>
<dbReference type="Gene3D" id="1.25.40.10">
    <property type="entry name" value="Tetratricopeptide repeat domain"/>
    <property type="match status" value="1"/>
</dbReference>
<sequence>MKRILLTLSLCVASVAALAEKPIDGLTDIQHRWAEIQYKMPEAEREKAFEALAEQADALVEQYPGRAEPLIWHGIVLSTYAGAKGGLGALKLVKVARSDFERALSIDASALQGSAYTSLGSLYYQVPGWPLGFGDDEKADAYLKEALAINPDGIDPNYFYGDFLMDQGRHGEARRYFQKAFQAESRPDRPLADEGRRAEIKEKLSELPTSE</sequence>
<dbReference type="Proteomes" id="UP000273643">
    <property type="component" value="Unassembled WGS sequence"/>
</dbReference>
<feature type="signal peptide" evidence="2">
    <location>
        <begin position="1"/>
        <end position="19"/>
    </location>
</feature>
<organism evidence="3 4">
    <name type="scientific">Marinimicrobium koreense</name>
    <dbReference type="NCBI Taxonomy" id="306545"/>
    <lineage>
        <taxon>Bacteria</taxon>
        <taxon>Pseudomonadati</taxon>
        <taxon>Pseudomonadota</taxon>
        <taxon>Gammaproteobacteria</taxon>
        <taxon>Cellvibrionales</taxon>
        <taxon>Cellvibrionaceae</taxon>
        <taxon>Marinimicrobium</taxon>
    </lineage>
</organism>
<evidence type="ECO:0000313" key="3">
    <source>
        <dbReference type="EMBL" id="ROQ21530.1"/>
    </source>
</evidence>
<dbReference type="InterPro" id="IPR019734">
    <property type="entry name" value="TPR_rpt"/>
</dbReference>
<evidence type="ECO:0000256" key="2">
    <source>
        <dbReference type="SAM" id="SignalP"/>
    </source>
</evidence>